<reference evidence="2 3" key="1">
    <citation type="submission" date="2016-10" db="EMBL/GenBank/DDBJ databases">
        <title>The Draft Genome Sequence of the Potato Rhizosphere Bacteria Ochrobactrum sp. IPA7.2.</title>
        <authorList>
            <person name="Gogoleva N.E."/>
            <person name="Khlopko Y.A."/>
            <person name="Burygin G.L."/>
            <person name="Plotnikov A.O."/>
        </authorList>
    </citation>
    <scope>NUCLEOTIDE SEQUENCE [LARGE SCALE GENOMIC DNA]</scope>
    <source>
        <strain evidence="2 3">IPA7.2</strain>
    </source>
</reference>
<proteinExistence type="predicted"/>
<protein>
    <recommendedName>
        <fullName evidence="4">Sarcosine oxidase alpha subunit</fullName>
    </recommendedName>
</protein>
<organism evidence="2 3">
    <name type="scientific">Brucella cytisi</name>
    <dbReference type="NCBI Taxonomy" id="407152"/>
    <lineage>
        <taxon>Bacteria</taxon>
        <taxon>Pseudomonadati</taxon>
        <taxon>Pseudomonadota</taxon>
        <taxon>Alphaproteobacteria</taxon>
        <taxon>Hyphomicrobiales</taxon>
        <taxon>Brucellaceae</taxon>
        <taxon>Brucella/Ochrobactrum group</taxon>
        <taxon>Brucella</taxon>
    </lineage>
</organism>
<keyword evidence="3" id="KW-1185">Reference proteome</keyword>
<dbReference type="RefSeq" id="WP_071634470.1">
    <property type="nucleotide sequence ID" value="NZ_MOEC01000055.1"/>
</dbReference>
<dbReference type="SUPFAM" id="SSF54292">
    <property type="entry name" value="2Fe-2S ferredoxin-like"/>
    <property type="match status" value="1"/>
</dbReference>
<dbReference type="InterPro" id="IPR042204">
    <property type="entry name" value="2Fe-2S-bd_N"/>
</dbReference>
<dbReference type="Proteomes" id="UP000182985">
    <property type="component" value="Unassembled WGS sequence"/>
</dbReference>
<dbReference type="Gene3D" id="3.10.20.440">
    <property type="entry name" value="2Fe-2S iron-sulphur cluster binding domain, sarcosine oxidase, alpha subunit, N-terminal domain"/>
    <property type="match status" value="1"/>
</dbReference>
<evidence type="ECO:0000313" key="3">
    <source>
        <dbReference type="Proteomes" id="UP000182985"/>
    </source>
</evidence>
<dbReference type="GO" id="GO:0051536">
    <property type="term" value="F:iron-sulfur cluster binding"/>
    <property type="evidence" value="ECO:0007669"/>
    <property type="project" value="InterPro"/>
</dbReference>
<dbReference type="Pfam" id="PF13510">
    <property type="entry name" value="Fer2_4"/>
    <property type="match status" value="1"/>
</dbReference>
<dbReference type="OrthoDB" id="573392at2"/>
<dbReference type="GO" id="GO:0016491">
    <property type="term" value="F:oxidoreductase activity"/>
    <property type="evidence" value="ECO:0007669"/>
    <property type="project" value="UniProtKB-KW"/>
</dbReference>
<name>A0A1J6I628_9HYPH</name>
<dbReference type="InterPro" id="IPR036010">
    <property type="entry name" value="2Fe-2S_ferredoxin-like_sf"/>
</dbReference>
<keyword evidence="1" id="KW-0560">Oxidoreductase</keyword>
<dbReference type="AlphaFoldDB" id="A0A1J6I628"/>
<evidence type="ECO:0008006" key="4">
    <source>
        <dbReference type="Google" id="ProtNLM"/>
    </source>
</evidence>
<gene>
    <name evidence="2" type="ORF">BLA27_27115</name>
</gene>
<dbReference type="EMBL" id="MOEC01000055">
    <property type="protein sequence ID" value="OIS90392.1"/>
    <property type="molecule type" value="Genomic_DNA"/>
</dbReference>
<evidence type="ECO:0000313" key="2">
    <source>
        <dbReference type="EMBL" id="OIS90392.1"/>
    </source>
</evidence>
<evidence type="ECO:0000256" key="1">
    <source>
        <dbReference type="ARBA" id="ARBA00023002"/>
    </source>
</evidence>
<sequence>MVHWERKTKPRSELVRFTFEGREITAYEGETLVTALLAAGVTAFSITREGDPRMPLCNMGTCFDCALIVDGQLLVRGCLTDVVEGQCVSRYRAS</sequence>
<accession>A0A1J6I628</accession>
<comment type="caution">
    <text evidence="2">The sequence shown here is derived from an EMBL/GenBank/DDBJ whole genome shotgun (WGS) entry which is preliminary data.</text>
</comment>